<evidence type="ECO:0000259" key="3">
    <source>
        <dbReference type="PROSITE" id="PS50181"/>
    </source>
</evidence>
<dbReference type="InterPro" id="IPR036770">
    <property type="entry name" value="Ankyrin_rpt-contain_sf"/>
</dbReference>
<accession>A0AA40AEH9</accession>
<dbReference type="InterPro" id="IPR051165">
    <property type="entry name" value="Multifunctional_ANK_Repeat"/>
</dbReference>
<dbReference type="PROSITE" id="PS50181">
    <property type="entry name" value="FBOX"/>
    <property type="match status" value="1"/>
</dbReference>
<dbReference type="PANTHER" id="PTHR24123">
    <property type="entry name" value="ANKYRIN REPEAT-CONTAINING"/>
    <property type="match status" value="1"/>
</dbReference>
<keyword evidence="2" id="KW-0040">ANK repeat</keyword>
<reference evidence="4" key="1">
    <citation type="submission" date="2023-06" db="EMBL/GenBank/DDBJ databases">
        <title>Genome-scale phylogeny and comparative genomics of the fungal order Sordariales.</title>
        <authorList>
            <consortium name="Lawrence Berkeley National Laboratory"/>
            <person name="Hensen N."/>
            <person name="Bonometti L."/>
            <person name="Westerberg I."/>
            <person name="Brannstrom I.O."/>
            <person name="Guillou S."/>
            <person name="Cros-Aarteil S."/>
            <person name="Calhoun S."/>
            <person name="Haridas S."/>
            <person name="Kuo A."/>
            <person name="Mondo S."/>
            <person name="Pangilinan J."/>
            <person name="Riley R."/>
            <person name="Labutti K."/>
            <person name="Andreopoulos B."/>
            <person name="Lipzen A."/>
            <person name="Chen C."/>
            <person name="Yanf M."/>
            <person name="Daum C."/>
            <person name="Ng V."/>
            <person name="Clum A."/>
            <person name="Steindorff A."/>
            <person name="Ohm R."/>
            <person name="Martin F."/>
            <person name="Silar P."/>
            <person name="Natvig D."/>
            <person name="Lalanne C."/>
            <person name="Gautier V."/>
            <person name="Ament-Velasquez S.L."/>
            <person name="Kruys A."/>
            <person name="Hutchinson M.I."/>
            <person name="Powell A.J."/>
            <person name="Barry K."/>
            <person name="Miller A.N."/>
            <person name="Grigoriev I.V."/>
            <person name="Debuchy R."/>
            <person name="Gladieux P."/>
            <person name="Thoren M.H."/>
            <person name="Johannesson H."/>
        </authorList>
    </citation>
    <scope>NUCLEOTIDE SEQUENCE</scope>
    <source>
        <strain evidence="4">CBS 540.89</strain>
    </source>
</reference>
<dbReference type="SMART" id="SM00248">
    <property type="entry name" value="ANK"/>
    <property type="match status" value="4"/>
</dbReference>
<organism evidence="4 5">
    <name type="scientific">Apiosordaria backusii</name>
    <dbReference type="NCBI Taxonomy" id="314023"/>
    <lineage>
        <taxon>Eukaryota</taxon>
        <taxon>Fungi</taxon>
        <taxon>Dikarya</taxon>
        <taxon>Ascomycota</taxon>
        <taxon>Pezizomycotina</taxon>
        <taxon>Sordariomycetes</taxon>
        <taxon>Sordariomycetidae</taxon>
        <taxon>Sordariales</taxon>
        <taxon>Lasiosphaeriaceae</taxon>
        <taxon>Apiosordaria</taxon>
    </lineage>
</organism>
<dbReference type="EMBL" id="JAUKTV010000015">
    <property type="protein sequence ID" value="KAK0714208.1"/>
    <property type="molecule type" value="Genomic_DNA"/>
</dbReference>
<dbReference type="Pfam" id="PF12937">
    <property type="entry name" value="F-box-like"/>
    <property type="match status" value="1"/>
</dbReference>
<comment type="caution">
    <text evidence="4">The sequence shown here is derived from an EMBL/GenBank/DDBJ whole genome shotgun (WGS) entry which is preliminary data.</text>
</comment>
<sequence>MPRASLARLPVELFRDIVERLDQTNSLGSLAALGQVCSDFYVIIDPVLWKNIATRKPEAIYWACRYGRLNTAQRVETLGGRLDRPHAWRMTADTSKHFLSQAPVAKPSQLFGSIVPSPRHLRETVAFPLHLAILSGSLELVRYITSMVPTPMPASRQSSRRLCPCILEDLQYDDSDQASPTWTTLNALHLAICNGYQEIAKHFLPLDNDPSRTTPNMWNGYHSKLAMLFGGSFFRIVDRLLHEGADIDDDLSQGYTPLIHAAILRRPVAVQHLVIRGANVNMVTITSSMFAS</sequence>
<proteinExistence type="predicted"/>
<name>A0AA40AEH9_9PEZI</name>
<dbReference type="Proteomes" id="UP001172159">
    <property type="component" value="Unassembled WGS sequence"/>
</dbReference>
<dbReference type="SUPFAM" id="SSF48403">
    <property type="entry name" value="Ankyrin repeat"/>
    <property type="match status" value="1"/>
</dbReference>
<evidence type="ECO:0000256" key="2">
    <source>
        <dbReference type="ARBA" id="ARBA00023043"/>
    </source>
</evidence>
<dbReference type="InterPro" id="IPR002110">
    <property type="entry name" value="Ankyrin_rpt"/>
</dbReference>
<keyword evidence="1" id="KW-0677">Repeat</keyword>
<keyword evidence="5" id="KW-1185">Reference proteome</keyword>
<dbReference type="Gene3D" id="1.25.40.20">
    <property type="entry name" value="Ankyrin repeat-containing domain"/>
    <property type="match status" value="1"/>
</dbReference>
<dbReference type="InterPro" id="IPR001810">
    <property type="entry name" value="F-box_dom"/>
</dbReference>
<evidence type="ECO:0000313" key="5">
    <source>
        <dbReference type="Proteomes" id="UP001172159"/>
    </source>
</evidence>
<dbReference type="Pfam" id="PF12796">
    <property type="entry name" value="Ank_2"/>
    <property type="match status" value="1"/>
</dbReference>
<feature type="domain" description="F-box" evidence="3">
    <location>
        <begin position="3"/>
        <end position="52"/>
    </location>
</feature>
<dbReference type="PANTHER" id="PTHR24123:SF141">
    <property type="entry name" value="ANKYRIN 2, ISOFORM U"/>
    <property type="match status" value="1"/>
</dbReference>
<gene>
    <name evidence="4" type="ORF">B0T21DRAFT_415449</name>
</gene>
<evidence type="ECO:0000313" key="4">
    <source>
        <dbReference type="EMBL" id="KAK0714208.1"/>
    </source>
</evidence>
<protein>
    <recommendedName>
        <fullName evidence="3">F-box domain-containing protein</fullName>
    </recommendedName>
</protein>
<evidence type="ECO:0000256" key="1">
    <source>
        <dbReference type="ARBA" id="ARBA00022737"/>
    </source>
</evidence>
<dbReference type="AlphaFoldDB" id="A0AA40AEH9"/>